<dbReference type="PANTHER" id="PTHR31528">
    <property type="entry name" value="4-AMINO-5-HYDROXYMETHYL-2-METHYLPYRIMIDINE PHOSPHATE SYNTHASE THI11-RELATED"/>
    <property type="match status" value="1"/>
</dbReference>
<comment type="similarity">
    <text evidence="3">Belongs to the NMT1/THI5 family.</text>
</comment>
<comment type="subunit">
    <text evidence="4">Homodimer.</text>
</comment>
<evidence type="ECO:0000256" key="10">
    <source>
        <dbReference type="ARBA" id="ARBA00033171"/>
    </source>
</evidence>
<keyword evidence="8" id="KW-0784">Thiamine biosynthesis</keyword>
<evidence type="ECO:0000256" key="11">
    <source>
        <dbReference type="ARBA" id="ARBA00048179"/>
    </source>
</evidence>
<feature type="signal peptide" evidence="12">
    <location>
        <begin position="1"/>
        <end position="23"/>
    </location>
</feature>
<evidence type="ECO:0000256" key="1">
    <source>
        <dbReference type="ARBA" id="ARBA00003469"/>
    </source>
</evidence>
<evidence type="ECO:0000313" key="14">
    <source>
        <dbReference type="EMBL" id="MDX3703269.1"/>
    </source>
</evidence>
<reference evidence="14 15" key="1">
    <citation type="journal article" date="2023" name="Microb. Genom.">
        <title>Mesoterricola silvestris gen. nov., sp. nov., Mesoterricola sediminis sp. nov., Geothrix oryzae sp. nov., Geothrix edaphica sp. nov., Geothrix rubra sp. nov., and Geothrix limicola sp. nov., six novel members of Acidobacteriota isolated from soils.</title>
        <authorList>
            <person name="Weisberg A.J."/>
            <person name="Pearce E."/>
            <person name="Kramer C.G."/>
            <person name="Chang J.H."/>
            <person name="Clarke C.R."/>
        </authorList>
    </citation>
    <scope>NUCLEOTIDE SEQUENCE [LARGE SCALE GENOMIC DNA]</scope>
    <source>
        <strain evidence="14 15">ID09-01A</strain>
    </source>
</reference>
<keyword evidence="5" id="KW-0808">Transferase</keyword>
<dbReference type="SUPFAM" id="SSF53850">
    <property type="entry name" value="Periplasmic binding protein-like II"/>
    <property type="match status" value="1"/>
</dbReference>
<proteinExistence type="inferred from homology"/>
<dbReference type="Proteomes" id="UP001271274">
    <property type="component" value="Unassembled WGS sequence"/>
</dbReference>
<dbReference type="Gene3D" id="3.40.190.10">
    <property type="entry name" value="Periplasmic binding protein-like II"/>
    <property type="match status" value="2"/>
</dbReference>
<organism evidence="14 15">
    <name type="scientific">Streptomyces europaeiscabiei</name>
    <dbReference type="NCBI Taxonomy" id="146819"/>
    <lineage>
        <taxon>Bacteria</taxon>
        <taxon>Bacillati</taxon>
        <taxon>Actinomycetota</taxon>
        <taxon>Actinomycetes</taxon>
        <taxon>Kitasatosporales</taxon>
        <taxon>Streptomycetaceae</taxon>
        <taxon>Streptomyces</taxon>
    </lineage>
</organism>
<accession>A0ABU4NKJ1</accession>
<feature type="chain" id="PRO_5045804480" description="Thiamine pyrimidine synthase" evidence="12">
    <location>
        <begin position="24"/>
        <end position="347"/>
    </location>
</feature>
<name>A0ABU4NKJ1_9ACTN</name>
<evidence type="ECO:0000256" key="2">
    <source>
        <dbReference type="ARBA" id="ARBA00004948"/>
    </source>
</evidence>
<comment type="function">
    <text evidence="1">Responsible for the formation of the pyrimidine heterocycle in the thiamine biosynthesis pathway. Catalyzes the formation of hydroxymethylpyrimidine phosphate (HMP-P) from histidine and pyridoxal phosphate (PLP). The protein uses PLP and the active site histidine to form HMP-P, generating an inactive enzyme. The enzyme can only undergo a single turnover, which suggests it is a suicide enzyme.</text>
</comment>
<evidence type="ECO:0000256" key="4">
    <source>
        <dbReference type="ARBA" id="ARBA00011738"/>
    </source>
</evidence>
<protein>
    <recommendedName>
        <fullName evidence="10">Thiamine pyrimidine synthase</fullName>
    </recommendedName>
</protein>
<dbReference type="InterPro" id="IPR015168">
    <property type="entry name" value="SsuA/THI5"/>
</dbReference>
<dbReference type="PANTHER" id="PTHR31528:SF1">
    <property type="entry name" value="4-AMINO-5-HYDROXYMETHYL-2-METHYLPYRIMIDINE PHOSPHATE SYNTHASE THI11-RELATED"/>
    <property type="match status" value="1"/>
</dbReference>
<keyword evidence="9" id="KW-0408">Iron</keyword>
<feature type="domain" description="SsuA/THI5-like" evidence="13">
    <location>
        <begin position="62"/>
        <end position="272"/>
    </location>
</feature>
<gene>
    <name evidence="14" type="ORF">PV662_26610</name>
</gene>
<comment type="pathway">
    <text evidence="2">Cofactor biosynthesis; thiamine diphosphate biosynthesis.</text>
</comment>
<sequence length="347" mass="35248">MRRTSRLPAALLAVVLTAALASACGSDDDAGSGGNGGPASGGSPDKVTYLTGFGTFGREAYAYVAQEKGYFEDADISVDIQPGQGSGNSLAALAGGRAQFAPIDLSSTIIQLGGGKVSGVTAVAAVHQSTDAAIMALADSGIDKPADLVGKKVADPAGSVIGALFPAYAKLAGFDADKVDFVNLEPQQLGANLASGSVDAVGQYRVGRPNIENAVKGEKVVVLPFGEYLTESYGAAITTTTEIAKDDPELVERFTTALFKGMTYAIAHPDEAAELMHEKFPTVSPGTAAAEIELVGTAVQPKDGGAPIGTMDRERVAGAIEALVDAGAVEAGLTPEELVSFDLVPKS</sequence>
<keyword evidence="7" id="KW-0663">Pyridoxal phosphate</keyword>
<evidence type="ECO:0000256" key="3">
    <source>
        <dbReference type="ARBA" id="ARBA00009406"/>
    </source>
</evidence>
<comment type="catalytic activity">
    <reaction evidence="11">
        <text>N(6)-(pyridoxal phosphate)-L-lysyl-[4-amino-5-hydroxymethyl-2-methylpyrimidine phosphate synthase] + L-histidyl-[4-amino-5-hydroxymethyl-2-methylpyrimidine phosphate synthase] + 2 Fe(3+) + 4 H2O = L-lysyl-[4-amino-5-hydroxymethyl-2-methylpyrimidine phosphate synthase] + (2S)-2-amino-5-hydroxy-4-oxopentanoyl-[4-amino-5-hydroxymethyl-2-methylpyrimidine phosphate synthase] + 4-amino-2-methyl-5-(phosphooxymethyl)pyrimidine + 3-oxopropanoate + 2 Fe(2+) + 2 H(+)</text>
        <dbReference type="Rhea" id="RHEA:65756"/>
        <dbReference type="Rhea" id="RHEA-COMP:16892"/>
        <dbReference type="Rhea" id="RHEA-COMP:16893"/>
        <dbReference type="Rhea" id="RHEA-COMP:16894"/>
        <dbReference type="Rhea" id="RHEA-COMP:16895"/>
        <dbReference type="ChEBI" id="CHEBI:15377"/>
        <dbReference type="ChEBI" id="CHEBI:15378"/>
        <dbReference type="ChEBI" id="CHEBI:29033"/>
        <dbReference type="ChEBI" id="CHEBI:29034"/>
        <dbReference type="ChEBI" id="CHEBI:29969"/>
        <dbReference type="ChEBI" id="CHEBI:29979"/>
        <dbReference type="ChEBI" id="CHEBI:33190"/>
        <dbReference type="ChEBI" id="CHEBI:58354"/>
        <dbReference type="ChEBI" id="CHEBI:143915"/>
        <dbReference type="ChEBI" id="CHEBI:157692"/>
    </reaction>
    <physiologicalReaction direction="left-to-right" evidence="11">
        <dbReference type="Rhea" id="RHEA:65757"/>
    </physiologicalReaction>
</comment>
<evidence type="ECO:0000259" key="13">
    <source>
        <dbReference type="Pfam" id="PF09084"/>
    </source>
</evidence>
<dbReference type="Pfam" id="PF09084">
    <property type="entry name" value="NMT1"/>
    <property type="match status" value="1"/>
</dbReference>
<keyword evidence="15" id="KW-1185">Reference proteome</keyword>
<dbReference type="InterPro" id="IPR027939">
    <property type="entry name" value="NMT1/THI5"/>
</dbReference>
<evidence type="ECO:0000256" key="6">
    <source>
        <dbReference type="ARBA" id="ARBA00022723"/>
    </source>
</evidence>
<keyword evidence="6" id="KW-0479">Metal-binding</keyword>
<evidence type="ECO:0000256" key="8">
    <source>
        <dbReference type="ARBA" id="ARBA00022977"/>
    </source>
</evidence>
<evidence type="ECO:0000256" key="12">
    <source>
        <dbReference type="SAM" id="SignalP"/>
    </source>
</evidence>
<dbReference type="EMBL" id="JARAYU010000010">
    <property type="protein sequence ID" value="MDX3703269.1"/>
    <property type="molecule type" value="Genomic_DNA"/>
</dbReference>
<evidence type="ECO:0000256" key="9">
    <source>
        <dbReference type="ARBA" id="ARBA00023004"/>
    </source>
</evidence>
<dbReference type="RefSeq" id="WP_063809741.1">
    <property type="nucleotide sequence ID" value="NZ_JARAUR010000220.1"/>
</dbReference>
<dbReference type="PROSITE" id="PS51257">
    <property type="entry name" value="PROKAR_LIPOPROTEIN"/>
    <property type="match status" value="1"/>
</dbReference>
<evidence type="ECO:0000256" key="7">
    <source>
        <dbReference type="ARBA" id="ARBA00022898"/>
    </source>
</evidence>
<keyword evidence="12" id="KW-0732">Signal</keyword>
<evidence type="ECO:0000256" key="5">
    <source>
        <dbReference type="ARBA" id="ARBA00022679"/>
    </source>
</evidence>
<comment type="caution">
    <text evidence="14">The sequence shown here is derived from an EMBL/GenBank/DDBJ whole genome shotgun (WGS) entry which is preliminary data.</text>
</comment>
<evidence type="ECO:0000313" key="15">
    <source>
        <dbReference type="Proteomes" id="UP001271274"/>
    </source>
</evidence>